<evidence type="ECO:0000313" key="1">
    <source>
        <dbReference type="EMBL" id="GAF07902.1"/>
    </source>
</evidence>
<dbReference type="InterPro" id="IPR025233">
    <property type="entry name" value="DUF4176"/>
</dbReference>
<dbReference type="STRING" id="1236976.JCM16418_1935"/>
<accession>W7YHH5</accession>
<dbReference type="AlphaFoldDB" id="W7YHH5"/>
<organism evidence="1 2">
    <name type="scientific">Paenibacillus pini JCM 16418</name>
    <dbReference type="NCBI Taxonomy" id="1236976"/>
    <lineage>
        <taxon>Bacteria</taxon>
        <taxon>Bacillati</taxon>
        <taxon>Bacillota</taxon>
        <taxon>Bacilli</taxon>
        <taxon>Bacillales</taxon>
        <taxon>Paenibacillaceae</taxon>
        <taxon>Paenibacillus</taxon>
    </lineage>
</organism>
<evidence type="ECO:0000313" key="2">
    <source>
        <dbReference type="Proteomes" id="UP000019364"/>
    </source>
</evidence>
<proteinExistence type="predicted"/>
<dbReference type="Pfam" id="PF13780">
    <property type="entry name" value="DUF4176"/>
    <property type="match status" value="1"/>
</dbReference>
<dbReference type="Proteomes" id="UP000019364">
    <property type="component" value="Unassembled WGS sequence"/>
</dbReference>
<reference evidence="1 2" key="1">
    <citation type="journal article" date="2014" name="Genome Announc.">
        <title>Draft Genome Sequence of Paenibacillus pini JCM 16418T, Isolated from the Rhizosphere of Pine Tree.</title>
        <authorList>
            <person name="Yuki M."/>
            <person name="Oshima K."/>
            <person name="Suda W."/>
            <person name="Oshida Y."/>
            <person name="Kitamura K."/>
            <person name="Iida Y."/>
            <person name="Hattori M."/>
            <person name="Ohkuma M."/>
        </authorList>
    </citation>
    <scope>NUCLEOTIDE SEQUENCE [LARGE SCALE GENOMIC DNA]</scope>
    <source>
        <strain evidence="1 2">JCM 16418</strain>
    </source>
</reference>
<dbReference type="eggNOG" id="COG4495">
    <property type="taxonomic scope" value="Bacteria"/>
</dbReference>
<protein>
    <submittedName>
        <fullName evidence="1">EsaC protein analog</fullName>
    </submittedName>
</protein>
<dbReference type="OrthoDB" id="5124454at2"/>
<dbReference type="RefSeq" id="WP_036647854.1">
    <property type="nucleotide sequence ID" value="NZ_BAVZ01000004.1"/>
</dbReference>
<comment type="caution">
    <text evidence="1">The sequence shown here is derived from an EMBL/GenBank/DDBJ whole genome shotgun (WGS) entry which is preliminary data.</text>
</comment>
<keyword evidence="2" id="KW-1185">Reference proteome</keyword>
<name>W7YHH5_9BACL</name>
<gene>
    <name evidence="1" type="ORF">JCM16418_1935</name>
</gene>
<sequence>METRKETDALLPLGSVVLLKGAHKKLMIYGRKQIQIESNRLFDYIGVVYPEGYIDPNYSFLFNQDDVEKVEYIGYINDEEDRFQKVLENVSHPK</sequence>
<dbReference type="EMBL" id="BAVZ01000004">
    <property type="protein sequence ID" value="GAF07902.1"/>
    <property type="molecule type" value="Genomic_DNA"/>
</dbReference>